<protein>
    <submittedName>
        <fullName evidence="2">Uncharacterized protein</fullName>
    </submittedName>
</protein>
<reference evidence="2" key="3">
    <citation type="submission" date="2025-08" db="UniProtKB">
        <authorList>
            <consortium name="Ensembl"/>
        </authorList>
    </citation>
    <scope>IDENTIFICATION</scope>
    <source>
        <strain evidence="2">JP 163 A</strain>
    </source>
</reference>
<reference evidence="3" key="1">
    <citation type="submission" date="2012-01" db="EMBL/GenBank/DDBJ databases">
        <authorList>
            <person name="Walter R."/>
            <person name="Schartl M."/>
            <person name="Warren W."/>
        </authorList>
    </citation>
    <scope>NUCLEOTIDE SEQUENCE [LARGE SCALE GENOMIC DNA]</scope>
    <source>
        <strain evidence="3">JP 163 A</strain>
    </source>
</reference>
<dbReference type="InParanoid" id="A0A3B5RCJ9"/>
<evidence type="ECO:0000313" key="2">
    <source>
        <dbReference type="Ensembl" id="ENSXMAP00000039546.1"/>
    </source>
</evidence>
<dbReference type="Ensembl" id="ENSXMAT00000022406.1">
    <property type="protein sequence ID" value="ENSXMAP00000039546.1"/>
    <property type="gene ID" value="ENSXMAG00000021340.1"/>
</dbReference>
<evidence type="ECO:0000313" key="3">
    <source>
        <dbReference type="Proteomes" id="UP000002852"/>
    </source>
</evidence>
<dbReference type="STRING" id="8083.ENSXMAP00000039546"/>
<dbReference type="InterPro" id="IPR031650">
    <property type="entry name" value="CCDC73"/>
</dbReference>
<dbReference type="GeneTree" id="ENSGT01120000272264"/>
<keyword evidence="3" id="KW-1185">Reference proteome</keyword>
<name>A0A3B5RCJ9_XIPMA</name>
<evidence type="ECO:0000256" key="1">
    <source>
        <dbReference type="SAM" id="Coils"/>
    </source>
</evidence>
<organism evidence="2 3">
    <name type="scientific">Xiphophorus maculatus</name>
    <name type="common">Southern platyfish</name>
    <name type="synonym">Platypoecilus maculatus</name>
    <dbReference type="NCBI Taxonomy" id="8083"/>
    <lineage>
        <taxon>Eukaryota</taxon>
        <taxon>Metazoa</taxon>
        <taxon>Chordata</taxon>
        <taxon>Craniata</taxon>
        <taxon>Vertebrata</taxon>
        <taxon>Euteleostomi</taxon>
        <taxon>Actinopterygii</taxon>
        <taxon>Neopterygii</taxon>
        <taxon>Teleostei</taxon>
        <taxon>Neoteleostei</taxon>
        <taxon>Acanthomorphata</taxon>
        <taxon>Ovalentaria</taxon>
        <taxon>Atherinomorphae</taxon>
        <taxon>Cyprinodontiformes</taxon>
        <taxon>Poeciliidae</taxon>
        <taxon>Poeciliinae</taxon>
        <taxon>Xiphophorus</taxon>
    </lineage>
</organism>
<reference evidence="2" key="4">
    <citation type="submission" date="2025-09" db="UniProtKB">
        <authorList>
            <consortium name="Ensembl"/>
        </authorList>
    </citation>
    <scope>IDENTIFICATION</scope>
    <source>
        <strain evidence="2">JP 163 A</strain>
    </source>
</reference>
<dbReference type="Proteomes" id="UP000002852">
    <property type="component" value="Unassembled WGS sequence"/>
</dbReference>
<keyword evidence="1" id="KW-0175">Coiled coil</keyword>
<proteinExistence type="predicted"/>
<dbReference type="Pfam" id="PF15818">
    <property type="entry name" value="CCDC73"/>
    <property type="match status" value="1"/>
</dbReference>
<sequence length="105" mass="12191">IILSLGQLLSFLIKLALEKQELEWEKVQLTGILPYCALVFIAVFDTHNNNITFQGKYQVSAELKDKEINNLKEELKSLQLLKYNLEKKSSELVRRDPPFIQSVDR</sequence>
<dbReference type="AlphaFoldDB" id="A0A3B5RCJ9"/>
<accession>A0A3B5RCJ9</accession>
<reference evidence="3" key="2">
    <citation type="journal article" date="2013" name="Nat. Genet.">
        <title>The genome of the platyfish, Xiphophorus maculatus, provides insights into evolutionary adaptation and several complex traits.</title>
        <authorList>
            <person name="Schartl M."/>
            <person name="Walter R.B."/>
            <person name="Shen Y."/>
            <person name="Garcia T."/>
            <person name="Catchen J."/>
            <person name="Amores A."/>
            <person name="Braasch I."/>
            <person name="Chalopin D."/>
            <person name="Volff J.N."/>
            <person name="Lesch K.P."/>
            <person name="Bisazza A."/>
            <person name="Minx P."/>
            <person name="Hillier L."/>
            <person name="Wilson R.K."/>
            <person name="Fuerstenberg S."/>
            <person name="Boore J."/>
            <person name="Searle S."/>
            <person name="Postlethwait J.H."/>
            <person name="Warren W.C."/>
        </authorList>
    </citation>
    <scope>NUCLEOTIDE SEQUENCE [LARGE SCALE GENOMIC DNA]</scope>
    <source>
        <strain evidence="3">JP 163 A</strain>
    </source>
</reference>
<feature type="coiled-coil region" evidence="1">
    <location>
        <begin position="61"/>
        <end position="88"/>
    </location>
</feature>